<protein>
    <recommendedName>
        <fullName evidence="2">C2H2-type domain-containing protein</fullName>
    </recommendedName>
</protein>
<dbReference type="KEGG" id="pfy:PFICI_06314"/>
<feature type="compositionally biased region" description="Polar residues" evidence="1">
    <location>
        <begin position="166"/>
        <end position="185"/>
    </location>
</feature>
<feature type="region of interest" description="Disordered" evidence="1">
    <location>
        <begin position="377"/>
        <end position="402"/>
    </location>
</feature>
<dbReference type="SMART" id="SM00355">
    <property type="entry name" value="ZnF_C2H2"/>
    <property type="match status" value="3"/>
</dbReference>
<dbReference type="EMBL" id="KI912112">
    <property type="protein sequence ID" value="ETS81312.1"/>
    <property type="molecule type" value="Genomic_DNA"/>
</dbReference>
<feature type="compositionally biased region" description="Acidic residues" evidence="1">
    <location>
        <begin position="563"/>
        <end position="578"/>
    </location>
</feature>
<dbReference type="Gene3D" id="3.30.160.60">
    <property type="entry name" value="Classic Zinc Finger"/>
    <property type="match status" value="1"/>
</dbReference>
<dbReference type="eggNOG" id="ENOG502S60G">
    <property type="taxonomic scope" value="Eukaryota"/>
</dbReference>
<evidence type="ECO:0000256" key="1">
    <source>
        <dbReference type="SAM" id="MobiDB-lite"/>
    </source>
</evidence>
<feature type="compositionally biased region" description="Polar residues" evidence="1">
    <location>
        <begin position="82"/>
        <end position="94"/>
    </location>
</feature>
<feature type="domain" description="C2H2-type" evidence="2">
    <location>
        <begin position="331"/>
        <end position="358"/>
    </location>
</feature>
<dbReference type="InterPro" id="IPR039970">
    <property type="entry name" value="TF_Grauzone"/>
</dbReference>
<dbReference type="HOGENOM" id="CLU_024592_0_0_1"/>
<reference evidence="4" key="1">
    <citation type="journal article" date="2015" name="BMC Genomics">
        <title>Genomic and transcriptomic analysis of the endophytic fungus Pestalotiopsis fici reveals its lifestyle and high potential for synthesis of natural products.</title>
        <authorList>
            <person name="Wang X."/>
            <person name="Zhang X."/>
            <person name="Liu L."/>
            <person name="Xiang M."/>
            <person name="Wang W."/>
            <person name="Sun X."/>
            <person name="Che Y."/>
            <person name="Guo L."/>
            <person name="Liu G."/>
            <person name="Guo L."/>
            <person name="Wang C."/>
            <person name="Yin W.B."/>
            <person name="Stadler M."/>
            <person name="Zhang X."/>
            <person name="Liu X."/>
        </authorList>
    </citation>
    <scope>NUCLEOTIDE SEQUENCE [LARGE SCALE GENOMIC DNA]</scope>
    <source>
        <strain evidence="4">W106-1 / CGMCC3.15140</strain>
    </source>
</reference>
<proteinExistence type="predicted"/>
<feature type="domain" description="C2H2-type" evidence="2">
    <location>
        <begin position="467"/>
        <end position="494"/>
    </location>
</feature>
<gene>
    <name evidence="3" type="ORF">PFICI_06314</name>
</gene>
<dbReference type="GeneID" id="19271327"/>
<dbReference type="RefSeq" id="XP_007833086.1">
    <property type="nucleotide sequence ID" value="XM_007834895.1"/>
</dbReference>
<dbReference type="Proteomes" id="UP000030651">
    <property type="component" value="Unassembled WGS sequence"/>
</dbReference>
<organism evidence="3 4">
    <name type="scientific">Pestalotiopsis fici (strain W106-1 / CGMCC3.15140)</name>
    <dbReference type="NCBI Taxonomy" id="1229662"/>
    <lineage>
        <taxon>Eukaryota</taxon>
        <taxon>Fungi</taxon>
        <taxon>Dikarya</taxon>
        <taxon>Ascomycota</taxon>
        <taxon>Pezizomycotina</taxon>
        <taxon>Sordariomycetes</taxon>
        <taxon>Xylariomycetidae</taxon>
        <taxon>Amphisphaeriales</taxon>
        <taxon>Sporocadaceae</taxon>
        <taxon>Pestalotiopsis</taxon>
    </lineage>
</organism>
<evidence type="ECO:0000259" key="2">
    <source>
        <dbReference type="SMART" id="SM00355"/>
    </source>
</evidence>
<feature type="compositionally biased region" description="Low complexity" evidence="1">
    <location>
        <begin position="186"/>
        <end position="197"/>
    </location>
</feature>
<dbReference type="PANTHER" id="PTHR23225:SF2">
    <property type="entry name" value="AT09679P-RELATED"/>
    <property type="match status" value="1"/>
</dbReference>
<dbReference type="GO" id="GO:0003700">
    <property type="term" value="F:DNA-binding transcription factor activity"/>
    <property type="evidence" value="ECO:0007669"/>
    <property type="project" value="InterPro"/>
</dbReference>
<keyword evidence="4" id="KW-1185">Reference proteome</keyword>
<feature type="compositionally biased region" description="Polar residues" evidence="1">
    <location>
        <begin position="377"/>
        <end position="401"/>
    </location>
</feature>
<feature type="region of interest" description="Disordered" evidence="1">
    <location>
        <begin position="166"/>
        <end position="294"/>
    </location>
</feature>
<dbReference type="InterPro" id="IPR013087">
    <property type="entry name" value="Znf_C2H2_type"/>
</dbReference>
<feature type="region of interest" description="Disordered" evidence="1">
    <location>
        <begin position="81"/>
        <end position="121"/>
    </location>
</feature>
<feature type="compositionally biased region" description="Basic and acidic residues" evidence="1">
    <location>
        <begin position="202"/>
        <end position="211"/>
    </location>
</feature>
<dbReference type="InParanoid" id="W3X7F5"/>
<evidence type="ECO:0000313" key="4">
    <source>
        <dbReference type="Proteomes" id="UP000030651"/>
    </source>
</evidence>
<accession>W3X7F5</accession>
<name>W3X7F5_PESFW</name>
<feature type="region of interest" description="Disordered" evidence="1">
    <location>
        <begin position="536"/>
        <end position="578"/>
    </location>
</feature>
<dbReference type="PANTHER" id="PTHR23225">
    <property type="entry name" value="ZINC FINGER PROTEIN"/>
    <property type="match status" value="1"/>
</dbReference>
<sequence length="578" mass="64434">MEYQIPFLDPAPTWFGNMDQGYIDPMLKDHAVQDDTAPWSYPQRYNNLLDSESSAYANHGNGRWEGTAPVPPAAFIPGRTTPYDQQSSICSSDSLPFGDSDHGLDNPATPSDGMLSPPAPYDQWSHHGGQFVYLSDLSFNKFEMTASYQEHQQTFNDEDIKFSTRASSMSSDCSTCGMDPQNQQLSPSSSSTGTTSPADVPHPIKQEKFASEHYPSPPDNEDYASEHDSEQPNAGDDDDEDYKPNARRPHKRTTSNTNRGAAQRKRSNASQPNSPSKRVKRESTLPASHRPMSKVAAVTRGAFSCTECREASFKDQASLQRHIKQQHTRPFVCVFQFAQCESTFASKNEWKRHVASQHLLLNYWLCQQDGCAKLSNTSASATKPTGTSRHRNANNTGSQGPCSYGGLPNGAIFNRKDLYTQHLRRMHSPPTVKKQAKAKKSVPEWEDRVRSCQTEAHKLRCALPEYMRCPVQGCDFEAVGHTAWDERMEHVAKHLEKAANGEEAQIMFGGDNDPTLMNWVLRSDVAVVRDDGPGRWALNNPLKPERGAGSKAPTQMTIKNEHDDDYDDEEDAPGELDD</sequence>
<dbReference type="OrthoDB" id="5388486at2759"/>
<dbReference type="AlphaFoldDB" id="W3X7F5"/>
<evidence type="ECO:0000313" key="3">
    <source>
        <dbReference type="EMBL" id="ETS81312.1"/>
    </source>
</evidence>
<feature type="domain" description="C2H2-type" evidence="2">
    <location>
        <begin position="303"/>
        <end position="327"/>
    </location>
</feature>